<feature type="binding site" evidence="8">
    <location>
        <position position="129"/>
    </location>
    <ligand>
        <name>ATP</name>
        <dbReference type="ChEBI" id="CHEBI:30616"/>
    </ligand>
</feature>
<dbReference type="Proteomes" id="UP001320326">
    <property type="component" value="Chromosome"/>
</dbReference>
<keyword evidence="10" id="KW-1185">Reference proteome</keyword>
<dbReference type="PANTHER" id="PTHR32057">
    <property type="entry name" value="PROTEIN ADENYLYLTRANSFERASE SELO, MITOCHONDRIAL"/>
    <property type="match status" value="1"/>
</dbReference>
<evidence type="ECO:0000256" key="8">
    <source>
        <dbReference type="HAMAP-Rule" id="MF_00692"/>
    </source>
</evidence>
<comment type="catalytic activity">
    <reaction evidence="8">
        <text>L-histidyl-[protein] + UTP = N(tele)-(5'-uridylyl)-L-histidyl-[protein] + diphosphate</text>
        <dbReference type="Rhea" id="RHEA:83891"/>
        <dbReference type="Rhea" id="RHEA-COMP:9745"/>
        <dbReference type="Rhea" id="RHEA-COMP:20239"/>
        <dbReference type="ChEBI" id="CHEBI:29979"/>
        <dbReference type="ChEBI" id="CHEBI:33019"/>
        <dbReference type="ChEBI" id="CHEBI:46398"/>
        <dbReference type="ChEBI" id="CHEBI:233474"/>
    </reaction>
</comment>
<dbReference type="GO" id="GO:0000287">
    <property type="term" value="F:magnesium ion binding"/>
    <property type="evidence" value="ECO:0007669"/>
    <property type="project" value="UniProtKB-UniRule"/>
</dbReference>
<dbReference type="AlphaFoldDB" id="A0AAN1XBU7"/>
<feature type="binding site" evidence="8">
    <location>
        <position position="256"/>
    </location>
    <ligand>
        <name>Mg(2+)</name>
        <dbReference type="ChEBI" id="CHEBI:18420"/>
    </ligand>
</feature>
<comment type="cofactor">
    <cofactor evidence="8">
        <name>Mg(2+)</name>
        <dbReference type="ChEBI" id="CHEBI:18420"/>
    </cofactor>
    <cofactor evidence="8">
        <name>Mn(2+)</name>
        <dbReference type="ChEBI" id="CHEBI:29035"/>
    </cofactor>
</comment>
<comment type="catalytic activity">
    <reaction evidence="8">
        <text>L-threonyl-[protein] + ATP = 3-O-(5'-adenylyl)-L-threonyl-[protein] + diphosphate</text>
        <dbReference type="Rhea" id="RHEA:54292"/>
        <dbReference type="Rhea" id="RHEA-COMP:11060"/>
        <dbReference type="Rhea" id="RHEA-COMP:13847"/>
        <dbReference type="ChEBI" id="CHEBI:30013"/>
        <dbReference type="ChEBI" id="CHEBI:30616"/>
        <dbReference type="ChEBI" id="CHEBI:33019"/>
        <dbReference type="ChEBI" id="CHEBI:138113"/>
        <dbReference type="EC" id="2.7.7.108"/>
    </reaction>
</comment>
<dbReference type="EMBL" id="AP023423">
    <property type="protein sequence ID" value="BCK88218.1"/>
    <property type="molecule type" value="Genomic_DNA"/>
</dbReference>
<evidence type="ECO:0000256" key="1">
    <source>
        <dbReference type="ARBA" id="ARBA00009747"/>
    </source>
</evidence>
<dbReference type="HAMAP" id="MF_00692">
    <property type="entry name" value="SelO"/>
    <property type="match status" value="1"/>
</dbReference>
<keyword evidence="6 8" id="KW-0067">ATP-binding</keyword>
<evidence type="ECO:0000313" key="9">
    <source>
        <dbReference type="EMBL" id="BCK88218.1"/>
    </source>
</evidence>
<dbReference type="GO" id="GO:0070733">
    <property type="term" value="F:AMPylase activity"/>
    <property type="evidence" value="ECO:0007669"/>
    <property type="project" value="UniProtKB-EC"/>
</dbReference>
<feature type="active site" description="Proton acceptor" evidence="8">
    <location>
        <position position="255"/>
    </location>
</feature>
<dbReference type="KEGG" id="seme:MIZ01_2019"/>
<evidence type="ECO:0000313" key="10">
    <source>
        <dbReference type="Proteomes" id="UP001320326"/>
    </source>
</evidence>
<proteinExistence type="inferred from homology"/>
<evidence type="ECO:0000256" key="7">
    <source>
        <dbReference type="ARBA" id="ARBA00022842"/>
    </source>
</evidence>
<gene>
    <name evidence="8" type="primary">ydiU</name>
    <name evidence="8" type="synonym">selO</name>
    <name evidence="9" type="ORF">MIZ01_2019</name>
</gene>
<feature type="binding site" evidence="8">
    <location>
        <position position="93"/>
    </location>
    <ligand>
        <name>ATP</name>
        <dbReference type="ChEBI" id="CHEBI:30616"/>
    </ligand>
</feature>
<feature type="binding site" evidence="8">
    <location>
        <position position="265"/>
    </location>
    <ligand>
        <name>ATP</name>
        <dbReference type="ChEBI" id="CHEBI:30616"/>
    </ligand>
</feature>
<comment type="similarity">
    <text evidence="1 8">Belongs to the SELO family.</text>
</comment>
<dbReference type="EC" id="2.7.7.108" evidence="8"/>
<feature type="binding site" evidence="8">
    <location>
        <position position="95"/>
    </location>
    <ligand>
        <name>ATP</name>
        <dbReference type="ChEBI" id="CHEBI:30616"/>
    </ligand>
</feature>
<comment type="catalytic activity">
    <reaction evidence="8">
        <text>L-seryl-[protein] + ATP = 3-O-(5'-adenylyl)-L-seryl-[protein] + diphosphate</text>
        <dbReference type="Rhea" id="RHEA:58120"/>
        <dbReference type="Rhea" id="RHEA-COMP:9863"/>
        <dbReference type="Rhea" id="RHEA-COMP:15073"/>
        <dbReference type="ChEBI" id="CHEBI:29999"/>
        <dbReference type="ChEBI" id="CHEBI:30616"/>
        <dbReference type="ChEBI" id="CHEBI:33019"/>
        <dbReference type="ChEBI" id="CHEBI:142516"/>
        <dbReference type="EC" id="2.7.7.108"/>
    </reaction>
</comment>
<comment type="catalytic activity">
    <reaction evidence="8">
        <text>L-tyrosyl-[protein] + UTP = O-(5'-uridylyl)-L-tyrosyl-[protein] + diphosphate</text>
        <dbReference type="Rhea" id="RHEA:83887"/>
        <dbReference type="Rhea" id="RHEA-COMP:10136"/>
        <dbReference type="Rhea" id="RHEA-COMP:20238"/>
        <dbReference type="ChEBI" id="CHEBI:33019"/>
        <dbReference type="ChEBI" id="CHEBI:46398"/>
        <dbReference type="ChEBI" id="CHEBI:46858"/>
        <dbReference type="ChEBI" id="CHEBI:90602"/>
    </reaction>
</comment>
<feature type="binding site" evidence="8">
    <location>
        <position position="116"/>
    </location>
    <ligand>
        <name>ATP</name>
        <dbReference type="ChEBI" id="CHEBI:30616"/>
    </ligand>
</feature>
<dbReference type="PANTHER" id="PTHR32057:SF14">
    <property type="entry name" value="PROTEIN ADENYLYLTRANSFERASE SELO, MITOCHONDRIAL"/>
    <property type="match status" value="1"/>
</dbReference>
<keyword evidence="8" id="KW-0464">Manganese</keyword>
<keyword evidence="2 8" id="KW-0808">Transferase</keyword>
<accession>A0AAN1XBU7</accession>
<dbReference type="GO" id="GO:0030145">
    <property type="term" value="F:manganese ion binding"/>
    <property type="evidence" value="ECO:0007669"/>
    <property type="project" value="UniProtKB-UniRule"/>
</dbReference>
<feature type="binding site" evidence="8">
    <location>
        <position position="186"/>
    </location>
    <ligand>
        <name>ATP</name>
        <dbReference type="ChEBI" id="CHEBI:30616"/>
    </ligand>
</feature>
<keyword evidence="3 8" id="KW-0548">Nucleotidyltransferase</keyword>
<feature type="binding site" evidence="8">
    <location>
        <position position="179"/>
    </location>
    <ligand>
        <name>ATP</name>
        <dbReference type="ChEBI" id="CHEBI:30616"/>
    </ligand>
</feature>
<dbReference type="NCBIfam" id="NF000658">
    <property type="entry name" value="PRK00029.1"/>
    <property type="match status" value="1"/>
</dbReference>
<dbReference type="InterPro" id="IPR003846">
    <property type="entry name" value="SelO"/>
</dbReference>
<feature type="binding site" evidence="8">
    <location>
        <position position="96"/>
    </location>
    <ligand>
        <name>ATP</name>
        <dbReference type="ChEBI" id="CHEBI:30616"/>
    </ligand>
</feature>
<evidence type="ECO:0000256" key="5">
    <source>
        <dbReference type="ARBA" id="ARBA00022741"/>
    </source>
</evidence>
<dbReference type="Pfam" id="PF02696">
    <property type="entry name" value="SelO"/>
    <property type="match status" value="1"/>
</dbReference>
<comment type="catalytic activity">
    <reaction evidence="8">
        <text>L-seryl-[protein] + UTP = O-(5'-uridylyl)-L-seryl-[protein] + diphosphate</text>
        <dbReference type="Rhea" id="RHEA:64604"/>
        <dbReference type="Rhea" id="RHEA-COMP:9863"/>
        <dbReference type="Rhea" id="RHEA-COMP:16635"/>
        <dbReference type="ChEBI" id="CHEBI:29999"/>
        <dbReference type="ChEBI" id="CHEBI:33019"/>
        <dbReference type="ChEBI" id="CHEBI:46398"/>
        <dbReference type="ChEBI" id="CHEBI:156051"/>
    </reaction>
</comment>
<sequence length="495" mass="54149">MPTQDTQTGLQLDNQFAREVPGMCVPWRPAPAPAPRWLQFNEALAHELGLDAQALRGDAGLAVFSGQQIPEGAEPVAQAYAGHQFGHYSPRLGDGRALLLGEIVAPSGQRFDLAFKGSGPTPFARNGDGKAAVGPVLREFLVAEAMHVMGVPTTRVLAAVATGEVIRRERPLPGAILARVAASHLRVGSFEYAARARDTSLLGQLAEHAIARHAPQLSGQPQRYLGLLEQVVERQAQLIAQWMGLGFIHGVMNTDNMTISGQTIDYGPCAFMEHFDPETVFSSIDQEGRYAWTNQPAIAHWNLSRLAEALLPLIDEDETRAAELATAILNRYESHLSTCWSDLLRSKVGLPDGADGASRLAAEYLRLLQRSKVDFTLGWRRLGEAAAGNDAPLRALFGEHVAALDEWLARWRKLFGNVPGSERAQAMAKVNPMVIPRNHLVEQALEAATDYDDLAPFERLLAEVRRPYDTRADDDPYIQPATREATANYQTFCGT</sequence>
<feature type="binding site" evidence="8">
    <location>
        <position position="128"/>
    </location>
    <ligand>
        <name>ATP</name>
        <dbReference type="ChEBI" id="CHEBI:30616"/>
    </ligand>
</feature>
<dbReference type="GO" id="GO:0005524">
    <property type="term" value="F:ATP binding"/>
    <property type="evidence" value="ECO:0007669"/>
    <property type="project" value="UniProtKB-UniRule"/>
</dbReference>
<keyword evidence="7 8" id="KW-0460">Magnesium</keyword>
<comment type="function">
    <text evidence="8">Nucleotidyltransferase involved in the post-translational modification of proteins. It can catalyze the addition of adenosine monophosphate (AMP) or uridine monophosphate (UMP) to a protein, resulting in modifications known as AMPylation and UMPylation.</text>
</comment>
<evidence type="ECO:0000256" key="6">
    <source>
        <dbReference type="ARBA" id="ARBA00022840"/>
    </source>
</evidence>
<reference evidence="9 10" key="1">
    <citation type="journal article" date="2022" name="Int. J. Syst. Evol. Microbiol.">
        <title>&lt;i&gt;Sideroxyarcus emersonii&lt;/i&gt; gen. nov. sp. nov., a neutrophilic, microaerobic iron- and thiosulfate-oxidizing bacterium isolated from iron-rich wetland sediment.</title>
        <authorList>
            <person name="Kato S."/>
            <person name="Itoh T."/>
            <person name="Iino T."/>
            <person name="Ohkuma M."/>
        </authorList>
    </citation>
    <scope>NUCLEOTIDE SEQUENCE [LARGE SCALE GENOMIC DNA]</scope>
    <source>
        <strain evidence="9 10">MIZ01</strain>
    </source>
</reference>
<dbReference type="EC" id="2.7.7.-" evidence="8"/>
<evidence type="ECO:0000256" key="2">
    <source>
        <dbReference type="ARBA" id="ARBA00022679"/>
    </source>
</evidence>
<dbReference type="RefSeq" id="WP_237246751.1">
    <property type="nucleotide sequence ID" value="NZ_AP023423.1"/>
</dbReference>
<evidence type="ECO:0000256" key="3">
    <source>
        <dbReference type="ARBA" id="ARBA00022695"/>
    </source>
</evidence>
<feature type="binding site" evidence="8">
    <location>
        <position position="265"/>
    </location>
    <ligand>
        <name>Mg(2+)</name>
        <dbReference type="ChEBI" id="CHEBI:18420"/>
    </ligand>
</feature>
<evidence type="ECO:0000256" key="4">
    <source>
        <dbReference type="ARBA" id="ARBA00022723"/>
    </source>
</evidence>
<name>A0AAN1XBU7_9PROT</name>
<organism evidence="9 10">
    <name type="scientific">Sideroxyarcus emersonii</name>
    <dbReference type="NCBI Taxonomy" id="2764705"/>
    <lineage>
        <taxon>Bacteria</taxon>
        <taxon>Pseudomonadati</taxon>
        <taxon>Pseudomonadota</taxon>
        <taxon>Betaproteobacteria</taxon>
        <taxon>Nitrosomonadales</taxon>
        <taxon>Gallionellaceae</taxon>
        <taxon>Sideroxyarcus</taxon>
    </lineage>
</organism>
<keyword evidence="5 8" id="KW-0547">Nucleotide-binding</keyword>
<protein>
    <recommendedName>
        <fullName evidence="8">Protein nucleotidyltransferase YdiU</fullName>
        <ecNumber evidence="8">2.7.7.-</ecNumber>
    </recommendedName>
    <alternativeName>
        <fullName evidence="8">Protein adenylyltransferase YdiU</fullName>
        <ecNumber evidence="8">2.7.7.108</ecNumber>
    </alternativeName>
    <alternativeName>
        <fullName evidence="8">Protein uridylyltransferase YdiU</fullName>
        <ecNumber evidence="8">2.7.7.-</ecNumber>
    </alternativeName>
</protein>
<comment type="catalytic activity">
    <reaction evidence="8">
        <text>L-tyrosyl-[protein] + ATP = O-(5'-adenylyl)-L-tyrosyl-[protein] + diphosphate</text>
        <dbReference type="Rhea" id="RHEA:54288"/>
        <dbReference type="Rhea" id="RHEA-COMP:10136"/>
        <dbReference type="Rhea" id="RHEA-COMP:13846"/>
        <dbReference type="ChEBI" id="CHEBI:30616"/>
        <dbReference type="ChEBI" id="CHEBI:33019"/>
        <dbReference type="ChEBI" id="CHEBI:46858"/>
        <dbReference type="ChEBI" id="CHEBI:83624"/>
        <dbReference type="EC" id="2.7.7.108"/>
    </reaction>
</comment>
<keyword evidence="4 8" id="KW-0479">Metal-binding</keyword>